<dbReference type="AlphaFoldDB" id="A0A699X7C3"/>
<evidence type="ECO:0000313" key="2">
    <source>
        <dbReference type="EMBL" id="GFD55665.1"/>
    </source>
</evidence>
<dbReference type="EMBL" id="BKCJ011820268">
    <property type="protein sequence ID" value="GFD55665.1"/>
    <property type="molecule type" value="Genomic_DNA"/>
</dbReference>
<name>A0A699X7C3_TANCI</name>
<protein>
    <submittedName>
        <fullName evidence="2">Uncharacterized protein</fullName>
    </submittedName>
</protein>
<proteinExistence type="predicted"/>
<gene>
    <name evidence="2" type="ORF">Tci_927634</name>
</gene>
<feature type="non-terminal residue" evidence="2">
    <location>
        <position position="1"/>
    </location>
</feature>
<sequence length="63" mass="6751">GGVGGRYDKRSGRASSAERHDVAAVHTADNALHAIVLVAHRYAKPQGARHGGQALTEHCRVFY</sequence>
<accession>A0A699X7C3</accession>
<evidence type="ECO:0000256" key="1">
    <source>
        <dbReference type="SAM" id="MobiDB-lite"/>
    </source>
</evidence>
<feature type="region of interest" description="Disordered" evidence="1">
    <location>
        <begin position="1"/>
        <end position="21"/>
    </location>
</feature>
<comment type="caution">
    <text evidence="2">The sequence shown here is derived from an EMBL/GenBank/DDBJ whole genome shotgun (WGS) entry which is preliminary data.</text>
</comment>
<reference evidence="2" key="1">
    <citation type="journal article" date="2019" name="Sci. Rep.">
        <title>Draft genome of Tanacetum cinerariifolium, the natural source of mosquito coil.</title>
        <authorList>
            <person name="Yamashiro T."/>
            <person name="Shiraishi A."/>
            <person name="Satake H."/>
            <person name="Nakayama K."/>
        </authorList>
    </citation>
    <scope>NUCLEOTIDE SEQUENCE</scope>
</reference>
<organism evidence="2">
    <name type="scientific">Tanacetum cinerariifolium</name>
    <name type="common">Dalmatian daisy</name>
    <name type="synonym">Chrysanthemum cinerariifolium</name>
    <dbReference type="NCBI Taxonomy" id="118510"/>
    <lineage>
        <taxon>Eukaryota</taxon>
        <taxon>Viridiplantae</taxon>
        <taxon>Streptophyta</taxon>
        <taxon>Embryophyta</taxon>
        <taxon>Tracheophyta</taxon>
        <taxon>Spermatophyta</taxon>
        <taxon>Magnoliopsida</taxon>
        <taxon>eudicotyledons</taxon>
        <taxon>Gunneridae</taxon>
        <taxon>Pentapetalae</taxon>
        <taxon>asterids</taxon>
        <taxon>campanulids</taxon>
        <taxon>Asterales</taxon>
        <taxon>Asteraceae</taxon>
        <taxon>Asteroideae</taxon>
        <taxon>Anthemideae</taxon>
        <taxon>Anthemidinae</taxon>
        <taxon>Tanacetum</taxon>
    </lineage>
</organism>